<dbReference type="Proteomes" id="UP000005408">
    <property type="component" value="Unassembled WGS sequence"/>
</dbReference>
<keyword evidence="2" id="KW-0965">Cell junction</keyword>
<protein>
    <recommendedName>
        <fullName evidence="4">SoHo domain-containing protein</fullName>
    </recommendedName>
</protein>
<reference evidence="5" key="1">
    <citation type="submission" date="2022-08" db="UniProtKB">
        <authorList>
            <consortium name="EnsemblMetazoa"/>
        </authorList>
    </citation>
    <scope>IDENTIFICATION</scope>
    <source>
        <strain evidence="5">05x7-T-G4-1.051#20</strain>
    </source>
</reference>
<dbReference type="InterPro" id="IPR003127">
    <property type="entry name" value="SoHo_dom"/>
</dbReference>
<evidence type="ECO:0000259" key="4">
    <source>
        <dbReference type="PROSITE" id="PS50831"/>
    </source>
</evidence>
<sequence>ENGYEDLISDHPSVVVTQEGQIPKGAIYISEQSSVNGGVKTTDTYYAMPAKEEITDSQIVERKPKKYDGIGPIDEKGMPLAFRMNVDEEKQHDWYKQMFKSLHKTGKKEDSNSYKPTYAFPEEKEAPKPKDPEPPSPPKLVVKEETISKENPYRPSYELPSKFTSSAILDKASTLPSKSPSVAEAKKSFEQKRDTFSGKPKHDVDAGYRSEPELNYRLKQRTKSLSEVKSREPRSM</sequence>
<feature type="region of interest" description="Disordered" evidence="3">
    <location>
        <begin position="102"/>
        <end position="161"/>
    </location>
</feature>
<dbReference type="PROSITE" id="PS50831">
    <property type="entry name" value="SOHO"/>
    <property type="match status" value="1"/>
</dbReference>
<feature type="compositionally biased region" description="Basic and acidic residues" evidence="3">
    <location>
        <begin position="121"/>
        <end position="133"/>
    </location>
</feature>
<evidence type="ECO:0000256" key="2">
    <source>
        <dbReference type="ARBA" id="ARBA00022949"/>
    </source>
</evidence>
<accession>A0A8W8I035</accession>
<dbReference type="SMART" id="SM00459">
    <property type="entry name" value="Sorb"/>
    <property type="match status" value="1"/>
</dbReference>
<evidence type="ECO:0000313" key="5">
    <source>
        <dbReference type="EnsemblMetazoa" id="G1178.2:cds"/>
    </source>
</evidence>
<feature type="region of interest" description="Disordered" evidence="3">
    <location>
        <begin position="173"/>
        <end position="236"/>
    </location>
</feature>
<keyword evidence="6" id="KW-1185">Reference proteome</keyword>
<feature type="compositionally biased region" description="Basic and acidic residues" evidence="3">
    <location>
        <begin position="184"/>
        <end position="216"/>
    </location>
</feature>
<feature type="compositionally biased region" description="Basic and acidic residues" evidence="3">
    <location>
        <begin position="141"/>
        <end position="152"/>
    </location>
</feature>
<organism evidence="5 6">
    <name type="scientific">Magallana gigas</name>
    <name type="common">Pacific oyster</name>
    <name type="synonym">Crassostrea gigas</name>
    <dbReference type="NCBI Taxonomy" id="29159"/>
    <lineage>
        <taxon>Eukaryota</taxon>
        <taxon>Metazoa</taxon>
        <taxon>Spiralia</taxon>
        <taxon>Lophotrochozoa</taxon>
        <taxon>Mollusca</taxon>
        <taxon>Bivalvia</taxon>
        <taxon>Autobranchia</taxon>
        <taxon>Pteriomorphia</taxon>
        <taxon>Ostreida</taxon>
        <taxon>Ostreoidea</taxon>
        <taxon>Ostreidae</taxon>
        <taxon>Magallana</taxon>
    </lineage>
</organism>
<dbReference type="GO" id="GO:0070161">
    <property type="term" value="C:anchoring junction"/>
    <property type="evidence" value="ECO:0007669"/>
    <property type="project" value="UniProtKB-SubCell"/>
</dbReference>
<comment type="subcellular location">
    <subcellularLocation>
        <location evidence="1">Cell junction</location>
    </subcellularLocation>
</comment>
<name>A0A8W8I035_MAGGI</name>
<evidence type="ECO:0000256" key="3">
    <source>
        <dbReference type="SAM" id="MobiDB-lite"/>
    </source>
</evidence>
<proteinExistence type="predicted"/>
<evidence type="ECO:0000313" key="6">
    <source>
        <dbReference type="Proteomes" id="UP000005408"/>
    </source>
</evidence>
<dbReference type="AlphaFoldDB" id="A0A8W8I035"/>
<dbReference type="EnsemblMetazoa" id="G1178.2">
    <property type="protein sequence ID" value="G1178.2:cds"/>
    <property type="gene ID" value="G1178"/>
</dbReference>
<feature type="domain" description="SoHo" evidence="4">
    <location>
        <begin position="61"/>
        <end position="123"/>
    </location>
</feature>
<dbReference type="Pfam" id="PF02208">
    <property type="entry name" value="Sorb"/>
    <property type="match status" value="1"/>
</dbReference>
<evidence type="ECO:0000256" key="1">
    <source>
        <dbReference type="ARBA" id="ARBA00004282"/>
    </source>
</evidence>
<feature type="compositionally biased region" description="Basic and acidic residues" evidence="3">
    <location>
        <begin position="224"/>
        <end position="236"/>
    </location>
</feature>